<keyword evidence="2" id="KW-0812">Transmembrane</keyword>
<evidence type="ECO:0000256" key="6">
    <source>
        <dbReference type="ARBA" id="ARBA00023136"/>
    </source>
</evidence>
<dbReference type="InterPro" id="IPR017871">
    <property type="entry name" value="ABC_transporter-like_CS"/>
</dbReference>
<dbReference type="PANTHER" id="PTHR43394">
    <property type="entry name" value="ATP-DEPENDENT PERMEASE MDL1, MITOCHONDRIAL"/>
    <property type="match status" value="1"/>
</dbReference>
<accession>A0A1F7W7B2</accession>
<evidence type="ECO:0000256" key="5">
    <source>
        <dbReference type="ARBA" id="ARBA00022989"/>
    </source>
</evidence>
<evidence type="ECO:0000313" key="10">
    <source>
        <dbReference type="Proteomes" id="UP000176501"/>
    </source>
</evidence>
<name>A0A1F7W7B2_9BACT</name>
<comment type="subcellular location">
    <subcellularLocation>
        <location evidence="1">Cell membrane</location>
        <topology evidence="1">Multi-pass membrane protein</topology>
    </subcellularLocation>
</comment>
<evidence type="ECO:0008006" key="11">
    <source>
        <dbReference type="Google" id="ProtNLM"/>
    </source>
</evidence>
<dbReference type="Pfam" id="PF00005">
    <property type="entry name" value="ABC_tran"/>
    <property type="match status" value="1"/>
</dbReference>
<evidence type="ECO:0000256" key="1">
    <source>
        <dbReference type="ARBA" id="ARBA00004651"/>
    </source>
</evidence>
<dbReference type="SMART" id="SM00382">
    <property type="entry name" value="AAA"/>
    <property type="match status" value="1"/>
</dbReference>
<sequence>MGEAYRPQPHELWKKPKDLDARREVMPDSLRDSIDDAKKSVELALLEQFGISEIPPQLNAEMAHVIRAIEMRVREQHFCPEPDAAVFEQLERIAAKILTFKEGATRAEIVSRPEVGQRLVFETKDGNKHERGLTVDEQDMLFNMEMWADHLVSFQNAEEFKAACQKLRKRASTKPTAEGAAYVEREMTRTYSRFGFTTEQIKNLLALAEGNDVPALTPDGKAGATQRLRVMREVWNEYLNEGEKSSYVKFAVAMTVLGAVEGLAPAMLGKAMDSSQNAEAVAFSIGYLGLSVSTGWVRRLLDVNFDSFLNGVMDRTGGLNERLSRELAFQPGERMSMRENRGRILSAMTRSQAAFQDVLSSTARIQLPAATTALVGFGVMTAMDWRLGLLSLATAPIAIAIARKADQRTGPLVAASYQNEGEVAQEIEEQIQAHQDVVLSGMKEPMARRIGDLGKKKNQIGHERFVARSDMEFQTESALSGTVVAALTMAGMLMRNLGVENGGNIVAALMYSGQFRRGFDGILRTNNDLVKSVGAIIEMEEIFNGYAREEEALDKRRVGASELTDFSIELSGVSLEIDGDSLIRDISFRVPPGGVVRLEGRSGQGKTTLSRLMSGYYGPTRGTVKIGGEDVRNVKRTGPDSLYGHIAYLSQHPYVFDNGNLRDNLVFGNPNATDADMSRVLNELGLSRRFTKDGAMDLSSSIRGLSGGEKARLGLARVLLKIRSQKDGSIVFLDQATEELDEETEKEVAQILLDEKRQRPNTTFVIISHRSDFIRALETPSDGKEGFVIQRIKPNEE</sequence>
<evidence type="ECO:0000259" key="8">
    <source>
        <dbReference type="PROSITE" id="PS50929"/>
    </source>
</evidence>
<dbReference type="GO" id="GO:0005886">
    <property type="term" value="C:plasma membrane"/>
    <property type="evidence" value="ECO:0007669"/>
    <property type="project" value="UniProtKB-SubCell"/>
</dbReference>
<dbReference type="AlphaFoldDB" id="A0A1F7W7B2"/>
<evidence type="ECO:0000256" key="4">
    <source>
        <dbReference type="ARBA" id="ARBA00022840"/>
    </source>
</evidence>
<dbReference type="GO" id="GO:0016887">
    <property type="term" value="F:ATP hydrolysis activity"/>
    <property type="evidence" value="ECO:0007669"/>
    <property type="project" value="InterPro"/>
</dbReference>
<dbReference type="PROSITE" id="PS00211">
    <property type="entry name" value="ABC_TRANSPORTER_1"/>
    <property type="match status" value="1"/>
</dbReference>
<keyword evidence="4" id="KW-0067">ATP-binding</keyword>
<dbReference type="InterPro" id="IPR039421">
    <property type="entry name" value="Type_1_exporter"/>
</dbReference>
<dbReference type="GO" id="GO:0005524">
    <property type="term" value="F:ATP binding"/>
    <property type="evidence" value="ECO:0007669"/>
    <property type="project" value="UniProtKB-KW"/>
</dbReference>
<dbReference type="PROSITE" id="PS50929">
    <property type="entry name" value="ABC_TM1F"/>
    <property type="match status" value="1"/>
</dbReference>
<dbReference type="Gene3D" id="1.20.1560.10">
    <property type="entry name" value="ABC transporter type 1, transmembrane domain"/>
    <property type="match status" value="1"/>
</dbReference>
<evidence type="ECO:0000259" key="7">
    <source>
        <dbReference type="PROSITE" id="PS50893"/>
    </source>
</evidence>
<keyword evidence="3" id="KW-0547">Nucleotide-binding</keyword>
<dbReference type="InterPro" id="IPR027417">
    <property type="entry name" value="P-loop_NTPase"/>
</dbReference>
<keyword evidence="6" id="KW-0472">Membrane</keyword>
<dbReference type="GO" id="GO:0015421">
    <property type="term" value="F:ABC-type oligopeptide transporter activity"/>
    <property type="evidence" value="ECO:0007669"/>
    <property type="project" value="TreeGrafter"/>
</dbReference>
<dbReference type="SUPFAM" id="SSF90123">
    <property type="entry name" value="ABC transporter transmembrane region"/>
    <property type="match status" value="1"/>
</dbReference>
<dbReference type="Proteomes" id="UP000176501">
    <property type="component" value="Unassembled WGS sequence"/>
</dbReference>
<dbReference type="PROSITE" id="PS50893">
    <property type="entry name" value="ABC_TRANSPORTER_2"/>
    <property type="match status" value="1"/>
</dbReference>
<dbReference type="Pfam" id="PF00664">
    <property type="entry name" value="ABC_membrane"/>
    <property type="match status" value="1"/>
</dbReference>
<dbReference type="InterPro" id="IPR011527">
    <property type="entry name" value="ABC1_TM_dom"/>
</dbReference>
<feature type="domain" description="ABC transmembrane type-1" evidence="8">
    <location>
        <begin position="338"/>
        <end position="531"/>
    </location>
</feature>
<dbReference type="InterPro" id="IPR003593">
    <property type="entry name" value="AAA+_ATPase"/>
</dbReference>
<dbReference type="Gene3D" id="3.40.50.300">
    <property type="entry name" value="P-loop containing nucleotide triphosphate hydrolases"/>
    <property type="match status" value="1"/>
</dbReference>
<dbReference type="InterPro" id="IPR003439">
    <property type="entry name" value="ABC_transporter-like_ATP-bd"/>
</dbReference>
<organism evidence="9 10">
    <name type="scientific">Candidatus Uhrbacteria bacterium RIFOXYB2_FULL_57_15</name>
    <dbReference type="NCBI Taxonomy" id="1802422"/>
    <lineage>
        <taxon>Bacteria</taxon>
        <taxon>Candidatus Uhriibacteriota</taxon>
    </lineage>
</organism>
<feature type="domain" description="ABC transporter" evidence="7">
    <location>
        <begin position="568"/>
        <end position="796"/>
    </location>
</feature>
<reference evidence="9 10" key="1">
    <citation type="journal article" date="2016" name="Nat. Commun.">
        <title>Thousands of microbial genomes shed light on interconnected biogeochemical processes in an aquifer system.</title>
        <authorList>
            <person name="Anantharaman K."/>
            <person name="Brown C.T."/>
            <person name="Hug L.A."/>
            <person name="Sharon I."/>
            <person name="Castelle C.J."/>
            <person name="Probst A.J."/>
            <person name="Thomas B.C."/>
            <person name="Singh A."/>
            <person name="Wilkins M.J."/>
            <person name="Karaoz U."/>
            <person name="Brodie E.L."/>
            <person name="Williams K.H."/>
            <person name="Hubbard S.S."/>
            <person name="Banfield J.F."/>
        </authorList>
    </citation>
    <scope>NUCLEOTIDE SEQUENCE [LARGE SCALE GENOMIC DNA]</scope>
</reference>
<dbReference type="EMBL" id="MGFE01000024">
    <property type="protein sequence ID" value="OGL98077.1"/>
    <property type="molecule type" value="Genomic_DNA"/>
</dbReference>
<evidence type="ECO:0000256" key="2">
    <source>
        <dbReference type="ARBA" id="ARBA00022692"/>
    </source>
</evidence>
<comment type="caution">
    <text evidence="9">The sequence shown here is derived from an EMBL/GenBank/DDBJ whole genome shotgun (WGS) entry which is preliminary data.</text>
</comment>
<keyword evidence="5" id="KW-1133">Transmembrane helix</keyword>
<proteinExistence type="predicted"/>
<dbReference type="PANTHER" id="PTHR43394:SF1">
    <property type="entry name" value="ATP-BINDING CASSETTE SUB-FAMILY B MEMBER 10, MITOCHONDRIAL"/>
    <property type="match status" value="1"/>
</dbReference>
<dbReference type="SUPFAM" id="SSF52540">
    <property type="entry name" value="P-loop containing nucleoside triphosphate hydrolases"/>
    <property type="match status" value="1"/>
</dbReference>
<dbReference type="InterPro" id="IPR036640">
    <property type="entry name" value="ABC1_TM_sf"/>
</dbReference>
<gene>
    <name evidence="9" type="ORF">A2304_00960</name>
</gene>
<evidence type="ECO:0000313" key="9">
    <source>
        <dbReference type="EMBL" id="OGL98077.1"/>
    </source>
</evidence>
<evidence type="ECO:0000256" key="3">
    <source>
        <dbReference type="ARBA" id="ARBA00022741"/>
    </source>
</evidence>
<protein>
    <recommendedName>
        <fullName evidence="11">ABC transporter domain-containing protein</fullName>
    </recommendedName>
</protein>